<evidence type="ECO:0000313" key="7">
    <source>
        <dbReference type="EMBL" id="KAE8124764.1"/>
    </source>
</evidence>
<dbReference type="InterPro" id="IPR003441">
    <property type="entry name" value="NAC-dom"/>
</dbReference>
<protein>
    <recommendedName>
        <fullName evidence="6">NAC domain-containing protein</fullName>
    </recommendedName>
</protein>
<dbReference type="GO" id="GO:0003677">
    <property type="term" value="F:DNA binding"/>
    <property type="evidence" value="ECO:0007669"/>
    <property type="project" value="UniProtKB-KW"/>
</dbReference>
<proteinExistence type="predicted"/>
<name>A0A5N6RV27_9ROSI</name>
<feature type="domain" description="NAC" evidence="6">
    <location>
        <begin position="155"/>
        <end position="185"/>
    </location>
</feature>
<dbReference type="PROSITE" id="PS51005">
    <property type="entry name" value="NAC"/>
    <property type="match status" value="1"/>
</dbReference>
<keyword evidence="8" id="KW-1185">Reference proteome</keyword>
<evidence type="ECO:0000256" key="5">
    <source>
        <dbReference type="SAM" id="MobiDB-lite"/>
    </source>
</evidence>
<evidence type="ECO:0000259" key="6">
    <source>
        <dbReference type="PROSITE" id="PS51005"/>
    </source>
</evidence>
<keyword evidence="3" id="KW-0804">Transcription</keyword>
<dbReference type="EMBL" id="CM017328">
    <property type="protein sequence ID" value="KAE8124764.1"/>
    <property type="molecule type" value="Genomic_DNA"/>
</dbReference>
<evidence type="ECO:0000313" key="8">
    <source>
        <dbReference type="Proteomes" id="UP000327013"/>
    </source>
</evidence>
<dbReference type="AlphaFoldDB" id="A0A5N6RV27"/>
<organism evidence="7 8">
    <name type="scientific">Carpinus fangiana</name>
    <dbReference type="NCBI Taxonomy" id="176857"/>
    <lineage>
        <taxon>Eukaryota</taxon>
        <taxon>Viridiplantae</taxon>
        <taxon>Streptophyta</taxon>
        <taxon>Embryophyta</taxon>
        <taxon>Tracheophyta</taxon>
        <taxon>Spermatophyta</taxon>
        <taxon>Magnoliopsida</taxon>
        <taxon>eudicotyledons</taxon>
        <taxon>Gunneridae</taxon>
        <taxon>Pentapetalae</taxon>
        <taxon>rosids</taxon>
        <taxon>fabids</taxon>
        <taxon>Fagales</taxon>
        <taxon>Betulaceae</taxon>
        <taxon>Carpinus</taxon>
    </lineage>
</organism>
<evidence type="ECO:0000256" key="2">
    <source>
        <dbReference type="ARBA" id="ARBA00023125"/>
    </source>
</evidence>
<reference evidence="7 8" key="1">
    <citation type="submission" date="2019-06" db="EMBL/GenBank/DDBJ databases">
        <title>A chromosomal-level reference genome of Carpinus fangiana (Coryloideae, Betulaceae).</title>
        <authorList>
            <person name="Yang X."/>
            <person name="Wang Z."/>
            <person name="Zhang L."/>
            <person name="Hao G."/>
            <person name="Liu J."/>
            <person name="Yang Y."/>
        </authorList>
    </citation>
    <scope>NUCLEOTIDE SEQUENCE [LARGE SCALE GENOMIC DNA]</scope>
    <source>
        <strain evidence="7">Cfa_2016G</strain>
        <tissue evidence="7">Leaf</tissue>
    </source>
</reference>
<dbReference type="Proteomes" id="UP000327013">
    <property type="component" value="Chromosome 8"/>
</dbReference>
<gene>
    <name evidence="7" type="ORF">FH972_019620</name>
</gene>
<evidence type="ECO:0000256" key="1">
    <source>
        <dbReference type="ARBA" id="ARBA00023015"/>
    </source>
</evidence>
<dbReference type="SUPFAM" id="SSF101941">
    <property type="entry name" value="NAC domain"/>
    <property type="match status" value="1"/>
</dbReference>
<dbReference type="InterPro" id="IPR036093">
    <property type="entry name" value="NAC_dom_sf"/>
</dbReference>
<evidence type="ECO:0000256" key="4">
    <source>
        <dbReference type="ARBA" id="ARBA00023242"/>
    </source>
</evidence>
<keyword evidence="4" id="KW-0539">Nucleus</keyword>
<feature type="region of interest" description="Disordered" evidence="5">
    <location>
        <begin position="1"/>
        <end position="97"/>
    </location>
</feature>
<dbReference type="GO" id="GO:0006355">
    <property type="term" value="P:regulation of DNA-templated transcription"/>
    <property type="evidence" value="ECO:0007669"/>
    <property type="project" value="InterPro"/>
</dbReference>
<accession>A0A5N6RV27</accession>
<keyword evidence="1" id="KW-0805">Transcription regulation</keyword>
<evidence type="ECO:0000256" key="3">
    <source>
        <dbReference type="ARBA" id="ARBA00023163"/>
    </source>
</evidence>
<keyword evidence="2" id="KW-0238">DNA-binding</keyword>
<sequence>MNTPPTTKKKNKNKELEDSNNEDEPSLGPSAPSDGDRKSKNTKTRCSQLPIPAIPVMNTPPTTKKKNKNKELEDSNNEDEPSLGPSAPSDGDRKSKNVDALLSCRELPCERLGLGGTKHKGKELMDPESDNCLSKKKMKITDNLPSETEKWKEALPIGARFYPAEGELIDFYLAPKNMGKSLFPG</sequence>